<evidence type="ECO:0000256" key="1">
    <source>
        <dbReference type="ARBA" id="ARBA00005323"/>
    </source>
</evidence>
<gene>
    <name evidence="4" type="ORF">MGWOODY_XGa978</name>
</gene>
<dbReference type="PANTHER" id="PTHR28004:SF2">
    <property type="entry name" value="D-SERINE DEHYDRATASE"/>
    <property type="match status" value="1"/>
</dbReference>
<dbReference type="InterPro" id="IPR001608">
    <property type="entry name" value="Ala_racemase_N"/>
</dbReference>
<dbReference type="Gene3D" id="3.20.20.10">
    <property type="entry name" value="Alanine racemase"/>
    <property type="match status" value="1"/>
</dbReference>
<accession>A0A161K137</accession>
<feature type="domain" description="D-serine dehydratase-like" evidence="3">
    <location>
        <begin position="261"/>
        <end position="349"/>
    </location>
</feature>
<dbReference type="PANTHER" id="PTHR28004">
    <property type="entry name" value="ZGC:162816-RELATED"/>
    <property type="match status" value="1"/>
</dbReference>
<dbReference type="InterPro" id="IPR051466">
    <property type="entry name" value="D-amino_acid_metab_enzyme"/>
</dbReference>
<organism evidence="4">
    <name type="scientific">hydrothermal vent metagenome</name>
    <dbReference type="NCBI Taxonomy" id="652676"/>
    <lineage>
        <taxon>unclassified sequences</taxon>
        <taxon>metagenomes</taxon>
        <taxon>ecological metagenomes</taxon>
    </lineage>
</organism>
<dbReference type="AlphaFoldDB" id="A0A161K137"/>
<dbReference type="GO" id="GO:0008721">
    <property type="term" value="F:D-serine ammonia-lyase activity"/>
    <property type="evidence" value="ECO:0007669"/>
    <property type="project" value="TreeGrafter"/>
</dbReference>
<dbReference type="InterPro" id="IPR042208">
    <property type="entry name" value="D-ser_dehydrat-like_sf"/>
</dbReference>
<reference evidence="4" key="1">
    <citation type="submission" date="2015-10" db="EMBL/GenBank/DDBJ databases">
        <authorList>
            <person name="Gilbert D.G."/>
        </authorList>
    </citation>
    <scope>NUCLEOTIDE SEQUENCE</scope>
</reference>
<dbReference type="InterPro" id="IPR026956">
    <property type="entry name" value="D-ser_dehydrat-like_dom"/>
</dbReference>
<dbReference type="GO" id="GO:0036088">
    <property type="term" value="P:D-serine catabolic process"/>
    <property type="evidence" value="ECO:0007669"/>
    <property type="project" value="TreeGrafter"/>
</dbReference>
<dbReference type="Pfam" id="PF01168">
    <property type="entry name" value="Ala_racemase_N"/>
    <property type="match status" value="1"/>
</dbReference>
<dbReference type="InterPro" id="IPR029066">
    <property type="entry name" value="PLP-binding_barrel"/>
</dbReference>
<proteinExistence type="inferred from homology"/>
<dbReference type="SUPFAM" id="SSF51419">
    <property type="entry name" value="PLP-binding barrel"/>
    <property type="match status" value="1"/>
</dbReference>
<protein>
    <submittedName>
        <fullName evidence="4">Low-specificity D-threonine aldolase</fullName>
    </submittedName>
</protein>
<sequence length="366" mass="39084">MADQHIGARKEALDTPVLLVDLDVLERNILKMRKTIIGEAGVGWRPHTKAMKNPDLARLCLDAGAHGVTCAKLSEAEVMADGGIKDILVANEIVGAKKIARLVNLCKRADIMVCVDDKDNVEQIDRAARAAGVRPRVLIEVDVGMGRAGVQPGAATVELASQISRFESIRFAGLQTWESHTLKIIDEAEKKRQVLAALSQLNDTAERIRGAGMPVDILSCGGTGTYWISAFAPGITEIEAGGGIYGCVQYRKNFGVEVEPALTVLSTVTSRPTGARIICDAGFKAAGKGAPDPELVGIDIPHSVQFSAEHGVITLSGEVSQPQVGATIEFVPGYSDAVIFLHDYLYGVRDGIVETVWPIIGRGKLQ</sequence>
<dbReference type="CDD" id="cd06819">
    <property type="entry name" value="PLPDE_III_LS_D-TA"/>
    <property type="match status" value="1"/>
</dbReference>
<dbReference type="Gene3D" id="2.40.37.20">
    <property type="entry name" value="D-serine dehydratase-like domain"/>
    <property type="match status" value="1"/>
</dbReference>
<keyword evidence="2" id="KW-0456">Lyase</keyword>
<dbReference type="Pfam" id="PF14031">
    <property type="entry name" value="D-ser_dehydrat"/>
    <property type="match status" value="1"/>
</dbReference>
<evidence type="ECO:0000259" key="3">
    <source>
        <dbReference type="SMART" id="SM01119"/>
    </source>
</evidence>
<comment type="similarity">
    <text evidence="1">Belongs to the DSD1 family.</text>
</comment>
<dbReference type="EMBL" id="CZRL01000010">
    <property type="protein sequence ID" value="CUS50060.1"/>
    <property type="molecule type" value="Genomic_DNA"/>
</dbReference>
<dbReference type="SMART" id="SM01119">
    <property type="entry name" value="D-ser_dehydrat"/>
    <property type="match status" value="1"/>
</dbReference>
<evidence type="ECO:0000256" key="2">
    <source>
        <dbReference type="ARBA" id="ARBA00023239"/>
    </source>
</evidence>
<name>A0A161K137_9ZZZZ</name>
<evidence type="ECO:0000313" key="4">
    <source>
        <dbReference type="EMBL" id="CUS50060.1"/>
    </source>
</evidence>